<dbReference type="Proteomes" id="UP000714275">
    <property type="component" value="Unassembled WGS sequence"/>
</dbReference>
<feature type="non-terminal residue" evidence="1">
    <location>
        <position position="1"/>
    </location>
</feature>
<feature type="non-terminal residue" evidence="1">
    <location>
        <position position="130"/>
    </location>
</feature>
<protein>
    <submittedName>
        <fullName evidence="1">Uncharacterized protein</fullName>
    </submittedName>
</protein>
<evidence type="ECO:0000313" key="2">
    <source>
        <dbReference type="Proteomes" id="UP000714275"/>
    </source>
</evidence>
<accession>A0A9P6ZX19</accession>
<gene>
    <name evidence="1" type="ORF">EV702DRAFT_920199</name>
</gene>
<dbReference type="EMBL" id="JABBWD010000017">
    <property type="protein sequence ID" value="KAG1778131.1"/>
    <property type="molecule type" value="Genomic_DNA"/>
</dbReference>
<reference evidence="1" key="1">
    <citation type="journal article" date="2020" name="New Phytol.">
        <title>Comparative genomics reveals dynamic genome evolution in host specialist ectomycorrhizal fungi.</title>
        <authorList>
            <person name="Lofgren L.A."/>
            <person name="Nguyen N.H."/>
            <person name="Vilgalys R."/>
            <person name="Ruytinx J."/>
            <person name="Liao H.L."/>
            <person name="Branco S."/>
            <person name="Kuo A."/>
            <person name="LaButti K."/>
            <person name="Lipzen A."/>
            <person name="Andreopoulos W."/>
            <person name="Pangilinan J."/>
            <person name="Riley R."/>
            <person name="Hundley H."/>
            <person name="Na H."/>
            <person name="Barry K."/>
            <person name="Grigoriev I.V."/>
            <person name="Stajich J.E."/>
            <person name="Kennedy P.G."/>
        </authorList>
    </citation>
    <scope>NUCLEOTIDE SEQUENCE</scope>
    <source>
        <strain evidence="1">DOB743</strain>
    </source>
</reference>
<sequence>NWHGPFTWSQIDAAAKNPGVQWSATHLVQQLKNHDPKIFKNLAHSTVEGWIDRSGNKPQWSEAALRMAELSNHQGHSNGGQRGVFTNYPDVEKEIIHQLESLQEVGATLTLVTICAIVLTMISEKAPEIL</sequence>
<keyword evidence="2" id="KW-1185">Reference proteome</keyword>
<dbReference type="OrthoDB" id="3341102at2759"/>
<evidence type="ECO:0000313" key="1">
    <source>
        <dbReference type="EMBL" id="KAG1778131.1"/>
    </source>
</evidence>
<organism evidence="1 2">
    <name type="scientific">Suillus placidus</name>
    <dbReference type="NCBI Taxonomy" id="48579"/>
    <lineage>
        <taxon>Eukaryota</taxon>
        <taxon>Fungi</taxon>
        <taxon>Dikarya</taxon>
        <taxon>Basidiomycota</taxon>
        <taxon>Agaricomycotina</taxon>
        <taxon>Agaricomycetes</taxon>
        <taxon>Agaricomycetidae</taxon>
        <taxon>Boletales</taxon>
        <taxon>Suillineae</taxon>
        <taxon>Suillaceae</taxon>
        <taxon>Suillus</taxon>
    </lineage>
</organism>
<comment type="caution">
    <text evidence="1">The sequence shown here is derived from an EMBL/GenBank/DDBJ whole genome shotgun (WGS) entry which is preliminary data.</text>
</comment>
<name>A0A9P6ZX19_9AGAM</name>
<dbReference type="AlphaFoldDB" id="A0A9P6ZX19"/>
<proteinExistence type="predicted"/>